<feature type="compositionally biased region" description="Polar residues" evidence="1">
    <location>
        <begin position="369"/>
        <end position="382"/>
    </location>
</feature>
<reference evidence="3 4" key="1">
    <citation type="journal article" date="2023" name="Insect Mol. Biol.">
        <title>Genome sequencing provides insights into the evolution of gene families encoding plant cell wall-degrading enzymes in longhorned beetles.</title>
        <authorList>
            <person name="Shin N.R."/>
            <person name="Okamura Y."/>
            <person name="Kirsch R."/>
            <person name="Pauchet Y."/>
        </authorList>
    </citation>
    <scope>NUCLEOTIDE SEQUENCE [LARGE SCALE GENOMIC DNA]</scope>
    <source>
        <strain evidence="3">EAD_L_NR</strain>
    </source>
</reference>
<sequence length="452" mass="50518">AGILYEKGVTIWSNVHPHFLFQNMWWNIIPILILPISTYGRMDCSKSEYDRCIRIADPLVREAHLVFPDNLDDIDQVCTTWNQFVDCLKLYTDACFTPQQRKQFNRAVESPIESVHQMCMQPSYQREYLHYAPCIKNTIIQRIHCGPQYNLLVDQVDQGDIISKSTLCCSHDRFKQCIQRETRRLCDRGVSDGPAARFASQIIEKALSFLQDQCYNYIPNSGDCTSPSADALPYADRSDPLMISTSSSEVYPWSSMQHDAIQKEILAARVTPPRPPTASSWLPSSIAPNIGRIPSTDASSTQQVLGSRTRPASYGRASSWPSEDSSSSVTGNTAQMYPDLPSTQSTRPDEWFTAKAWDVKGQVPAGIPSGTTRNFENNNPYWSSPSSPPISHTESTTWYPAAGNQLGNEVEEPNQLGLMKPRHNKGVVLTTSGATFFVVVVVAALYIGNNEF</sequence>
<evidence type="ECO:0000313" key="3">
    <source>
        <dbReference type="EMBL" id="KAJ8921122.1"/>
    </source>
</evidence>
<evidence type="ECO:0000313" key="4">
    <source>
        <dbReference type="Proteomes" id="UP001159042"/>
    </source>
</evidence>
<dbReference type="PANTHER" id="PTHR33964:SF9">
    <property type="match status" value="1"/>
</dbReference>
<feature type="region of interest" description="Disordered" evidence="1">
    <location>
        <begin position="363"/>
        <end position="408"/>
    </location>
</feature>
<feature type="transmembrane region" description="Helical" evidence="2">
    <location>
        <begin position="426"/>
        <end position="447"/>
    </location>
</feature>
<dbReference type="EMBL" id="JANEYG010000011">
    <property type="protein sequence ID" value="KAJ8921122.1"/>
    <property type="molecule type" value="Genomic_DNA"/>
</dbReference>
<feature type="compositionally biased region" description="Polar residues" evidence="1">
    <location>
        <begin position="296"/>
        <end position="306"/>
    </location>
</feature>
<keyword evidence="4" id="KW-1185">Reference proteome</keyword>
<gene>
    <name evidence="3" type="ORF">NQ315_013592</name>
</gene>
<feature type="region of interest" description="Disordered" evidence="1">
    <location>
        <begin position="272"/>
        <end position="347"/>
    </location>
</feature>
<evidence type="ECO:0000256" key="2">
    <source>
        <dbReference type="SAM" id="Phobius"/>
    </source>
</evidence>
<organism evidence="3 4">
    <name type="scientific">Exocentrus adspersus</name>
    <dbReference type="NCBI Taxonomy" id="1586481"/>
    <lineage>
        <taxon>Eukaryota</taxon>
        <taxon>Metazoa</taxon>
        <taxon>Ecdysozoa</taxon>
        <taxon>Arthropoda</taxon>
        <taxon>Hexapoda</taxon>
        <taxon>Insecta</taxon>
        <taxon>Pterygota</taxon>
        <taxon>Neoptera</taxon>
        <taxon>Endopterygota</taxon>
        <taxon>Coleoptera</taxon>
        <taxon>Polyphaga</taxon>
        <taxon>Cucujiformia</taxon>
        <taxon>Chrysomeloidea</taxon>
        <taxon>Cerambycidae</taxon>
        <taxon>Lamiinae</taxon>
        <taxon>Acanthocinini</taxon>
        <taxon>Exocentrus</taxon>
    </lineage>
</organism>
<feature type="compositionally biased region" description="Low complexity" evidence="1">
    <location>
        <begin position="318"/>
        <end position="328"/>
    </location>
</feature>
<feature type="compositionally biased region" description="Low complexity" evidence="1">
    <location>
        <begin position="383"/>
        <end position="397"/>
    </location>
</feature>
<accession>A0AAV8W376</accession>
<proteinExistence type="predicted"/>
<keyword evidence="2" id="KW-1133">Transmembrane helix</keyword>
<protein>
    <submittedName>
        <fullName evidence="3">Uncharacterized protein</fullName>
    </submittedName>
</protein>
<feature type="compositionally biased region" description="Polar residues" evidence="1">
    <location>
        <begin position="329"/>
        <end position="346"/>
    </location>
</feature>
<evidence type="ECO:0000256" key="1">
    <source>
        <dbReference type="SAM" id="MobiDB-lite"/>
    </source>
</evidence>
<name>A0AAV8W376_9CUCU</name>
<keyword evidence="2" id="KW-0472">Membrane</keyword>
<keyword evidence="2" id="KW-0812">Transmembrane</keyword>
<dbReference type="PANTHER" id="PTHR33964">
    <property type="entry name" value="RE45066P-RELATED"/>
    <property type="match status" value="1"/>
</dbReference>
<dbReference type="AlphaFoldDB" id="A0AAV8W376"/>
<comment type="caution">
    <text evidence="3">The sequence shown here is derived from an EMBL/GenBank/DDBJ whole genome shotgun (WGS) entry which is preliminary data.</text>
</comment>
<feature type="non-terminal residue" evidence="3">
    <location>
        <position position="1"/>
    </location>
</feature>
<dbReference type="Proteomes" id="UP001159042">
    <property type="component" value="Unassembled WGS sequence"/>
</dbReference>